<gene>
    <name evidence="2" type="ORF">CEJ45_21570</name>
</gene>
<keyword evidence="3" id="KW-1185">Reference proteome</keyword>
<accession>A0A225SSU2</accession>
<organism evidence="2 3">
    <name type="scientific">Herbaspirillum aquaticum</name>
    <dbReference type="NCBI Taxonomy" id="568783"/>
    <lineage>
        <taxon>Bacteria</taxon>
        <taxon>Pseudomonadati</taxon>
        <taxon>Pseudomonadota</taxon>
        <taxon>Betaproteobacteria</taxon>
        <taxon>Burkholderiales</taxon>
        <taxon>Oxalobacteraceae</taxon>
        <taxon>Herbaspirillum</taxon>
    </lineage>
</organism>
<feature type="transmembrane region" description="Helical" evidence="1">
    <location>
        <begin position="148"/>
        <end position="167"/>
    </location>
</feature>
<evidence type="ECO:0000313" key="2">
    <source>
        <dbReference type="EMBL" id="OWY32446.1"/>
    </source>
</evidence>
<keyword evidence="1" id="KW-1133">Transmembrane helix</keyword>
<name>A0A225SSU2_9BURK</name>
<proteinExistence type="predicted"/>
<keyword evidence="1" id="KW-0812">Transmembrane</keyword>
<dbReference type="AlphaFoldDB" id="A0A225SSU2"/>
<keyword evidence="1" id="KW-0472">Membrane</keyword>
<comment type="caution">
    <text evidence="2">The sequence shown here is derived from an EMBL/GenBank/DDBJ whole genome shotgun (WGS) entry which is preliminary data.</text>
</comment>
<sequence>MHTATHAAALDADRPTAGWKSRSAMLRAGIIGGLTGGIIIWIYEALVWVGAQHLMPLAGIPRNATGLVFGKDVQEALGPLAYLLGTGIHFFFTLVWGILFAAVWPHLRRRGHEATLAALVYAVIAWIVMHVAIMIASDNHPNYYDPAIIIGGFMSHFFFTVPLALIVKKRLEQQD</sequence>
<feature type="transmembrane region" description="Helical" evidence="1">
    <location>
        <begin position="24"/>
        <end position="43"/>
    </location>
</feature>
<dbReference type="Proteomes" id="UP000214747">
    <property type="component" value="Unassembled WGS sequence"/>
</dbReference>
<evidence type="ECO:0008006" key="4">
    <source>
        <dbReference type="Google" id="ProtNLM"/>
    </source>
</evidence>
<protein>
    <recommendedName>
        <fullName evidence="4">DUF1440 domain-containing protein</fullName>
    </recommendedName>
</protein>
<feature type="transmembrane region" description="Helical" evidence="1">
    <location>
        <begin position="116"/>
        <end position="136"/>
    </location>
</feature>
<feature type="transmembrane region" description="Helical" evidence="1">
    <location>
        <begin position="80"/>
        <end position="104"/>
    </location>
</feature>
<evidence type="ECO:0000256" key="1">
    <source>
        <dbReference type="SAM" id="Phobius"/>
    </source>
</evidence>
<reference evidence="2 3" key="1">
    <citation type="journal article" date="2010" name="Int. J. Syst. Evol. Microbiol.">
        <title>Reclassification of Herbaspirillum putei as a later heterotypic synonym of Herbaspirillum huttiense, with the description of H. huttiense subsp. huttiense subsp. nov. and H. huttiense subsp. putei subsp. nov., comb. nov., and description of Herbaspirillum aquaticum sp. nov.</title>
        <authorList>
            <person name="Dobritsa A.P."/>
            <person name="Reddy M.C."/>
            <person name="Samadpour M."/>
        </authorList>
    </citation>
    <scope>NUCLEOTIDE SEQUENCE [LARGE SCALE GENOMIC DNA]</scope>
    <source>
        <strain evidence="2 3">IEH 4430</strain>
    </source>
</reference>
<evidence type="ECO:0000313" key="3">
    <source>
        <dbReference type="Proteomes" id="UP000214747"/>
    </source>
</evidence>
<dbReference type="EMBL" id="NJGV01000026">
    <property type="protein sequence ID" value="OWY32446.1"/>
    <property type="molecule type" value="Genomic_DNA"/>
</dbReference>